<dbReference type="InterPro" id="IPR028082">
    <property type="entry name" value="Peripla_BP_I"/>
</dbReference>
<accession>A0ABV6DIB6</accession>
<dbReference type="PANTHER" id="PTHR30146">
    <property type="entry name" value="LACI-RELATED TRANSCRIPTIONAL REPRESSOR"/>
    <property type="match status" value="1"/>
</dbReference>
<dbReference type="Proteomes" id="UP001589776">
    <property type="component" value="Unassembled WGS sequence"/>
</dbReference>
<dbReference type="Gene3D" id="3.40.50.2300">
    <property type="match status" value="2"/>
</dbReference>
<dbReference type="InterPro" id="IPR000843">
    <property type="entry name" value="HTH_LacI"/>
</dbReference>
<keyword evidence="4" id="KW-0804">Transcription</keyword>
<dbReference type="SMART" id="SM00354">
    <property type="entry name" value="HTH_LACI"/>
    <property type="match status" value="1"/>
</dbReference>
<dbReference type="Pfam" id="PF13377">
    <property type="entry name" value="Peripla_BP_3"/>
    <property type="match status" value="1"/>
</dbReference>
<evidence type="ECO:0000256" key="1">
    <source>
        <dbReference type="ARBA" id="ARBA00022491"/>
    </source>
</evidence>
<evidence type="ECO:0000313" key="6">
    <source>
        <dbReference type="EMBL" id="MFC0212391.1"/>
    </source>
</evidence>
<keyword evidence="1" id="KW-0678">Repressor</keyword>
<evidence type="ECO:0000256" key="3">
    <source>
        <dbReference type="ARBA" id="ARBA00023125"/>
    </source>
</evidence>
<organism evidence="6 7">
    <name type="scientific">Paenibacillus chartarius</name>
    <dbReference type="NCBI Taxonomy" id="747481"/>
    <lineage>
        <taxon>Bacteria</taxon>
        <taxon>Bacillati</taxon>
        <taxon>Bacillota</taxon>
        <taxon>Bacilli</taxon>
        <taxon>Bacillales</taxon>
        <taxon>Paenibacillaceae</taxon>
        <taxon>Paenibacillus</taxon>
    </lineage>
</organism>
<reference evidence="6 7" key="1">
    <citation type="submission" date="2024-09" db="EMBL/GenBank/DDBJ databases">
        <authorList>
            <person name="Sun Q."/>
            <person name="Mori K."/>
        </authorList>
    </citation>
    <scope>NUCLEOTIDE SEQUENCE [LARGE SCALE GENOMIC DNA]</scope>
    <source>
        <strain evidence="6 7">CCM 7759</strain>
    </source>
</reference>
<dbReference type="InterPro" id="IPR010982">
    <property type="entry name" value="Lambda_DNA-bd_dom_sf"/>
</dbReference>
<dbReference type="PROSITE" id="PS50932">
    <property type="entry name" value="HTH_LACI_2"/>
    <property type="match status" value="1"/>
</dbReference>
<evidence type="ECO:0000256" key="4">
    <source>
        <dbReference type="ARBA" id="ARBA00023163"/>
    </source>
</evidence>
<dbReference type="Gene3D" id="1.10.260.40">
    <property type="entry name" value="lambda repressor-like DNA-binding domains"/>
    <property type="match status" value="1"/>
</dbReference>
<gene>
    <name evidence="6" type="ORF">ACFFK0_07940</name>
</gene>
<name>A0ABV6DIB6_9BACL</name>
<comment type="caution">
    <text evidence="6">The sequence shown here is derived from an EMBL/GenBank/DDBJ whole genome shotgun (WGS) entry which is preliminary data.</text>
</comment>
<dbReference type="InterPro" id="IPR046335">
    <property type="entry name" value="LacI/GalR-like_sensor"/>
</dbReference>
<dbReference type="PANTHER" id="PTHR30146:SF148">
    <property type="entry name" value="HTH-TYPE TRANSCRIPTIONAL REPRESSOR PURR-RELATED"/>
    <property type="match status" value="1"/>
</dbReference>
<dbReference type="SUPFAM" id="SSF53822">
    <property type="entry name" value="Periplasmic binding protein-like I"/>
    <property type="match status" value="1"/>
</dbReference>
<sequence length="348" mass="39400">MPIRKQATLRTIAAELGLTVQTVSKALKGKPGMSEATRQLVVQTAVKQGYYTKEQIRSLRFEHIAPYPNERLRFLLVQTKEGAVYNRLLLQGLHDRFASFGHRIELLPLPRNIKTEDMPGWIEDSGIAYSDGIFISPGLTPKAWEPHLFGLPLPRILLSFPPNGVKIDSVIWDVYEAAFQSVAYLRSLGHERIMYVGDVHLHPGFILRWQAFCHAMSLFGAEAEPSAHSISERNAHPKWREELRQLMVRHSPTAIVCGVDNEVSIVYGICCELGWRVPGDVSLVGFLNEQPDTLPLFTRPLLPIRQTGYRAADRMLWRIANPTLPYEHIRIQGDFCVGQTTAARQPYQ</sequence>
<evidence type="ECO:0000256" key="2">
    <source>
        <dbReference type="ARBA" id="ARBA00023015"/>
    </source>
</evidence>
<keyword evidence="2" id="KW-0805">Transcription regulation</keyword>
<dbReference type="GO" id="GO:0003677">
    <property type="term" value="F:DNA binding"/>
    <property type="evidence" value="ECO:0007669"/>
    <property type="project" value="UniProtKB-KW"/>
</dbReference>
<dbReference type="SUPFAM" id="SSF47413">
    <property type="entry name" value="lambda repressor-like DNA-binding domains"/>
    <property type="match status" value="1"/>
</dbReference>
<proteinExistence type="predicted"/>
<dbReference type="CDD" id="cd01392">
    <property type="entry name" value="HTH_LacI"/>
    <property type="match status" value="1"/>
</dbReference>
<evidence type="ECO:0000259" key="5">
    <source>
        <dbReference type="PROSITE" id="PS50932"/>
    </source>
</evidence>
<evidence type="ECO:0000313" key="7">
    <source>
        <dbReference type="Proteomes" id="UP001589776"/>
    </source>
</evidence>
<keyword evidence="7" id="KW-1185">Reference proteome</keyword>
<dbReference type="EMBL" id="JBHLWN010000030">
    <property type="protein sequence ID" value="MFC0212391.1"/>
    <property type="molecule type" value="Genomic_DNA"/>
</dbReference>
<feature type="domain" description="HTH lacI-type" evidence="5">
    <location>
        <begin position="7"/>
        <end position="61"/>
    </location>
</feature>
<keyword evidence="3 6" id="KW-0238">DNA-binding</keyword>
<dbReference type="RefSeq" id="WP_377469545.1">
    <property type="nucleotide sequence ID" value="NZ_JBHLWN010000030.1"/>
</dbReference>
<protein>
    <submittedName>
        <fullName evidence="6">LacI family DNA-binding transcriptional regulator</fullName>
    </submittedName>
</protein>